<sequence>MQKPAPNTFRKEAIYIDGKDKTDEIESYSFEGNKCVVVYKSSGKAYSYPQHRIKMVRSAIQSERAGNIFSYLKAIAESVGLKTEEGNNILANSYGSIRFIPETSILYNYLDGKEPGKNYHASTIDIFPFGFNLSQKTGVDNAFSNPLSVIEGPPGTGKTQTILNIIANAVMNNQSVAVVSSNNSATKNVFEKLESNGVSFIAALLGSSQNKKEFIDAQTEIPDLSDFRLEEEQEQSLIQSTPLLFAELAEKLELKNELALLALEIEKLKTEQQHFTDDVALATEVRFKKNVSSDQLLSLWVTLEDYEKTGKKFYWWRKLIFPFLYGVRDKIFYTLSYEEMIRIVQSKYYGVKISELDLRKYELQNTLQHFSFHDKMKEYTEGSMQLFKNKLYQKYKGEKRSEYTEWDLRFKSEEFIKDYPVIMSTTYSLRRSLAENVVYDYVIVDESSQVDLATGVLALSCAKQAVIVGDLKQLPNVVDSETAENTDQIFKNYDIPEPYRYSNHSLLSSITEVFPEVPKTLLKEHYRCHPKIIDFCNRKFYNDQLIILSEGQTEREPLLVYKTTEGNHARHRENQRQIDVIIQEIIPQQKLESVNLGIVTPYRNQTLALQRTFQGTGIKADTVDKFQGRENDVIILSTVDNEISEFTDNPNRLNVAISRAKDQLILLVNGNESDNDTNISDLIRYIDYNNFSTIKSEVHSIFDYLYKGYEEKRKALLSDQKKKSVFDSENLMYLLIKEVLSDDQFSKYGVILHHPLRNLLLDFSKLTAEEERYARHHATHLDFLIYNKLGKNPVLAIEVDGYEYHKIESRQAERDRMKNEILEKYKIPLVRFSTTGSGEKESLINKLNEILKNNS</sequence>
<dbReference type="KEGG" id="cnk:EG343_21425"/>
<evidence type="ECO:0000313" key="4">
    <source>
        <dbReference type="EMBL" id="AZA92974.1"/>
    </source>
</evidence>
<proteinExistence type="predicted"/>
<dbReference type="RefSeq" id="WP_123859667.1">
    <property type="nucleotide sequence ID" value="NZ_CP033923.1"/>
</dbReference>
<dbReference type="InterPro" id="IPR047187">
    <property type="entry name" value="SF1_C_Upf1"/>
</dbReference>
<dbReference type="CDD" id="cd18808">
    <property type="entry name" value="SF1_C_Upf1"/>
    <property type="match status" value="1"/>
</dbReference>
<dbReference type="Gene3D" id="3.40.960.10">
    <property type="entry name" value="VSR Endonuclease"/>
    <property type="match status" value="1"/>
</dbReference>
<organism evidence="4 5">
    <name type="scientific">Chryseobacterium nakagawai</name>
    <dbReference type="NCBI Taxonomy" id="1241982"/>
    <lineage>
        <taxon>Bacteria</taxon>
        <taxon>Pseudomonadati</taxon>
        <taxon>Bacteroidota</taxon>
        <taxon>Flavobacteriia</taxon>
        <taxon>Flavobacteriales</taxon>
        <taxon>Weeksellaceae</taxon>
        <taxon>Chryseobacterium group</taxon>
        <taxon>Chryseobacterium</taxon>
    </lineage>
</organism>
<dbReference type="AlphaFoldDB" id="A0AAD1DTH6"/>
<dbReference type="Gene3D" id="3.40.50.300">
    <property type="entry name" value="P-loop containing nucleotide triphosphate hydrolases"/>
    <property type="match status" value="3"/>
</dbReference>
<protein>
    <submittedName>
        <fullName evidence="4">DUF2726 domain-containing protein</fullName>
    </submittedName>
</protein>
<dbReference type="CDD" id="cd17934">
    <property type="entry name" value="DEXXQc_Upf1-like"/>
    <property type="match status" value="1"/>
</dbReference>
<dbReference type="Pfam" id="PF13087">
    <property type="entry name" value="AAA_12"/>
    <property type="match status" value="1"/>
</dbReference>
<dbReference type="PANTHER" id="PTHR10887:SF495">
    <property type="entry name" value="HELICASE SENATAXIN ISOFORM X1-RELATED"/>
    <property type="match status" value="1"/>
</dbReference>
<dbReference type="InterPro" id="IPR041679">
    <property type="entry name" value="DNA2/NAM7-like_C"/>
</dbReference>
<accession>A0AAD1DTH6</accession>
<evidence type="ECO:0000259" key="3">
    <source>
        <dbReference type="Pfam" id="PF13087"/>
    </source>
</evidence>
<dbReference type="Proteomes" id="UP000278288">
    <property type="component" value="Chromosome"/>
</dbReference>
<dbReference type="PANTHER" id="PTHR10887">
    <property type="entry name" value="DNA2/NAM7 HELICASE FAMILY"/>
    <property type="match status" value="1"/>
</dbReference>
<evidence type="ECO:0000259" key="1">
    <source>
        <dbReference type="Pfam" id="PF10881"/>
    </source>
</evidence>
<dbReference type="GO" id="GO:0004386">
    <property type="term" value="F:helicase activity"/>
    <property type="evidence" value="ECO:0007669"/>
    <property type="project" value="InterPro"/>
</dbReference>
<keyword evidence="5" id="KW-1185">Reference proteome</keyword>
<feature type="domain" description="DNA2/NAM7 helicase helicase" evidence="2">
    <location>
        <begin position="131"/>
        <end position="481"/>
    </location>
</feature>
<dbReference type="InterPro" id="IPR041677">
    <property type="entry name" value="DNA2/NAM7_AAA_11"/>
</dbReference>
<reference evidence="4 5" key="1">
    <citation type="submission" date="2018-11" db="EMBL/GenBank/DDBJ databases">
        <title>Proposal to divide the Flavobacteriaceae and reorganize its genera based on Amino Acid Identity values calculated from whole genome sequences.</title>
        <authorList>
            <person name="Nicholson A.C."/>
            <person name="Gulvik C.A."/>
            <person name="Whitney A.M."/>
            <person name="Humrighouse B.W."/>
            <person name="Bell M."/>
            <person name="Holmes B."/>
            <person name="Steigerwalt A.G."/>
            <person name="Villarma A."/>
            <person name="Sheth M."/>
            <person name="Batra D."/>
            <person name="Pryor J."/>
            <person name="Bernardet J.-F."/>
            <person name="Hugo C."/>
            <person name="Kampfer P."/>
            <person name="Newman J."/>
            <person name="McQuiston J.R."/>
        </authorList>
    </citation>
    <scope>NUCLEOTIDE SEQUENCE [LARGE SCALE GENOMIC DNA]</scope>
    <source>
        <strain evidence="4 5">G0041</strain>
    </source>
</reference>
<dbReference type="EMBL" id="CP033923">
    <property type="protein sequence ID" value="AZA92974.1"/>
    <property type="molecule type" value="Genomic_DNA"/>
</dbReference>
<dbReference type="SUPFAM" id="SSF52540">
    <property type="entry name" value="P-loop containing nucleoside triphosphate hydrolases"/>
    <property type="match status" value="1"/>
</dbReference>
<dbReference type="InterPro" id="IPR027417">
    <property type="entry name" value="P-loop_NTPase"/>
</dbReference>
<dbReference type="Pfam" id="PF10881">
    <property type="entry name" value="DUF2726"/>
    <property type="match status" value="1"/>
</dbReference>
<feature type="domain" description="DUF2726" evidence="1">
    <location>
        <begin position="727"/>
        <end position="849"/>
    </location>
</feature>
<feature type="domain" description="DNA2/NAM7 helicase-like C-terminal" evidence="3">
    <location>
        <begin position="504"/>
        <end position="669"/>
    </location>
</feature>
<dbReference type="InterPro" id="IPR045055">
    <property type="entry name" value="DNA2/NAM7-like"/>
</dbReference>
<dbReference type="Pfam" id="PF13086">
    <property type="entry name" value="AAA_11"/>
    <property type="match status" value="1"/>
</dbReference>
<dbReference type="InterPro" id="IPR024402">
    <property type="entry name" value="DUF2726"/>
</dbReference>
<name>A0AAD1DTH6_CHRNA</name>
<evidence type="ECO:0000259" key="2">
    <source>
        <dbReference type="Pfam" id="PF13086"/>
    </source>
</evidence>
<gene>
    <name evidence="4" type="ORF">EG343_21425</name>
</gene>
<evidence type="ECO:0000313" key="5">
    <source>
        <dbReference type="Proteomes" id="UP000278288"/>
    </source>
</evidence>